<keyword evidence="2" id="KW-0560">Oxidoreductase</keyword>
<accession>A0A3G1B281</accession>
<reference evidence="4 5" key="1">
    <citation type="journal article" date="2016" name="Sci. Rep.">
        <title>A novel ammonia-oxidizing archaeon from wastewater treatment plant: Its enrichment, physiological and genomic characteristics.</title>
        <authorList>
            <person name="Li Y."/>
            <person name="Ding K."/>
            <person name="Wen X."/>
            <person name="Zhang B."/>
            <person name="Shen B."/>
            <person name="Yang Y."/>
        </authorList>
    </citation>
    <scope>NUCLEOTIDE SEQUENCE [LARGE SCALE GENOMIC DNA]</scope>
    <source>
        <strain evidence="4 5">SAT1</strain>
    </source>
</reference>
<evidence type="ECO:0000313" key="4">
    <source>
        <dbReference type="EMBL" id="AJZ75852.1"/>
    </source>
</evidence>
<proteinExistence type="inferred from homology"/>
<dbReference type="PANTHER" id="PTHR43673">
    <property type="entry name" value="NAD(P)H NITROREDUCTASE YDGI-RELATED"/>
    <property type="match status" value="1"/>
</dbReference>
<protein>
    <recommendedName>
        <fullName evidence="3">Nitroreductase domain-containing protein</fullName>
    </recommendedName>
</protein>
<gene>
    <name evidence="4" type="ORF">SU86_005160</name>
</gene>
<dbReference type="Pfam" id="PF00881">
    <property type="entry name" value="Nitroreductase"/>
    <property type="match status" value="1"/>
</dbReference>
<dbReference type="InterPro" id="IPR000415">
    <property type="entry name" value="Nitroreductase-like"/>
</dbReference>
<dbReference type="OrthoDB" id="287850at2157"/>
<dbReference type="GO" id="GO:0016491">
    <property type="term" value="F:oxidoreductase activity"/>
    <property type="evidence" value="ECO:0007669"/>
    <property type="project" value="UniProtKB-KW"/>
</dbReference>
<name>A0A3G1B281_9ARCH</name>
<evidence type="ECO:0000259" key="3">
    <source>
        <dbReference type="Pfam" id="PF00881"/>
    </source>
</evidence>
<dbReference type="RefSeq" id="WP_048188705.1">
    <property type="nucleotide sequence ID" value="NZ_CP011097.1"/>
</dbReference>
<dbReference type="PANTHER" id="PTHR43673:SF12">
    <property type="entry name" value="PROTEIN DRGA"/>
    <property type="match status" value="1"/>
</dbReference>
<evidence type="ECO:0000256" key="2">
    <source>
        <dbReference type="ARBA" id="ARBA00023002"/>
    </source>
</evidence>
<evidence type="ECO:0000313" key="5">
    <source>
        <dbReference type="Proteomes" id="UP000266745"/>
    </source>
</evidence>
<dbReference type="Gene3D" id="3.40.109.10">
    <property type="entry name" value="NADH Oxidase"/>
    <property type="match status" value="1"/>
</dbReference>
<dbReference type="EMBL" id="CP011097">
    <property type="protein sequence ID" value="AJZ75852.1"/>
    <property type="molecule type" value="Genomic_DNA"/>
</dbReference>
<keyword evidence="5" id="KW-1185">Reference proteome</keyword>
<dbReference type="STRING" id="1603555.SU86_005160"/>
<feature type="domain" description="Nitroreductase" evidence="3">
    <location>
        <begin position="7"/>
        <end position="177"/>
    </location>
</feature>
<dbReference type="Proteomes" id="UP000266745">
    <property type="component" value="Chromosome"/>
</dbReference>
<dbReference type="GeneID" id="24875787"/>
<comment type="similarity">
    <text evidence="1">Belongs to the nitroreductase family.</text>
</comment>
<organism evidence="4 5">
    <name type="scientific">Candidatus Nitrosotenuis cloacae</name>
    <dbReference type="NCBI Taxonomy" id="1603555"/>
    <lineage>
        <taxon>Archaea</taxon>
        <taxon>Nitrososphaerota</taxon>
        <taxon>Candidatus Nitrosotenuis</taxon>
    </lineage>
</organism>
<sequence length="200" mass="22585">MDVFEAIEKRRSVKNFDPNHTIPRQQIDKILSAAILSPTSYNIQNWRFITITNKDLQSKIRQASWNQAQVTDASVVVILCADLVAWKKNPARYWKNAPQEVRDYLVPAIIKSYEGQDQFQRDEAIRSCGMAAQTIMLAAKAMDYDSCPMIGFDPKQVAKLINLPDDHMIAMMITIGKALKPAAPRGGQLPLDEVVVIDHF</sequence>
<dbReference type="KEGG" id="tah:SU86_005160"/>
<dbReference type="CDD" id="cd02137">
    <property type="entry name" value="MhqN-like"/>
    <property type="match status" value="1"/>
</dbReference>
<dbReference type="AlphaFoldDB" id="A0A3G1B281"/>
<dbReference type="SUPFAM" id="SSF55469">
    <property type="entry name" value="FMN-dependent nitroreductase-like"/>
    <property type="match status" value="1"/>
</dbReference>
<dbReference type="InterPro" id="IPR029479">
    <property type="entry name" value="Nitroreductase"/>
</dbReference>
<evidence type="ECO:0000256" key="1">
    <source>
        <dbReference type="ARBA" id="ARBA00007118"/>
    </source>
</evidence>